<dbReference type="Proteomes" id="UP000256253">
    <property type="component" value="Unassembled WGS sequence"/>
</dbReference>
<evidence type="ECO:0000256" key="1">
    <source>
        <dbReference type="ARBA" id="ARBA00005254"/>
    </source>
</evidence>
<comment type="caution">
    <text evidence="2">The sequence shown here is derived from an EMBL/GenBank/DDBJ whole genome shotgun (WGS) entry which is preliminary data.</text>
</comment>
<organism evidence="2 3">
    <name type="scientific">Calidifontibacter indicus</name>
    <dbReference type="NCBI Taxonomy" id="419650"/>
    <lineage>
        <taxon>Bacteria</taxon>
        <taxon>Bacillati</taxon>
        <taxon>Actinomycetota</taxon>
        <taxon>Actinomycetes</taxon>
        <taxon>Micrococcales</taxon>
        <taxon>Dermacoccaceae</taxon>
        <taxon>Calidifontibacter</taxon>
    </lineage>
</organism>
<dbReference type="Pfam" id="PF00378">
    <property type="entry name" value="ECH_1"/>
    <property type="match status" value="1"/>
</dbReference>
<dbReference type="AlphaFoldDB" id="A0A3D9UJH5"/>
<dbReference type="Gene3D" id="3.90.226.10">
    <property type="entry name" value="2-enoyl-CoA Hydratase, Chain A, domain 1"/>
    <property type="match status" value="1"/>
</dbReference>
<keyword evidence="3" id="KW-1185">Reference proteome</keyword>
<dbReference type="GO" id="GO:0003824">
    <property type="term" value="F:catalytic activity"/>
    <property type="evidence" value="ECO:0007669"/>
    <property type="project" value="UniProtKB-ARBA"/>
</dbReference>
<dbReference type="InterPro" id="IPR051053">
    <property type="entry name" value="ECH/Chromodomain_protein"/>
</dbReference>
<sequence length="309" mass="32953">MAYETLDHTVDDGVLTITLNRPEQLNSFTVTMAQELERSFREVNDDDSVRAVIVTGAGRAFCAGMDLSSEGNVFGLDETKQPGLTDMADLDAPAIERVRDTGGRVTLAIHDCKKPVVAAINGAAVGIGATMTLAMDARLVSTKARFGLVFGRLGIVPEAASTWFLPQIVGLPKAIDLALSAEILDAEATVAAGLAAKAYEPDDLLAAARETVDRWTQGRSPVAVALTRQMVRRNSAYEHPADAHRVDSLAMFHASIGDGKEGVAAFLEKRAAQFTGKASQMPAFYDEWIAGAADLFACRTTEPPRGDSE</sequence>
<gene>
    <name evidence="2" type="ORF">DFJ65_0404</name>
</gene>
<dbReference type="SUPFAM" id="SSF52096">
    <property type="entry name" value="ClpP/crotonase"/>
    <property type="match status" value="1"/>
</dbReference>
<name>A0A3D9UJH5_9MICO</name>
<comment type="similarity">
    <text evidence="1">Belongs to the enoyl-CoA hydratase/isomerase family.</text>
</comment>
<protein>
    <submittedName>
        <fullName evidence="2">Enoyl-CoA hydratase/carnithine racemase</fullName>
    </submittedName>
</protein>
<accession>A0A3D9UJH5</accession>
<reference evidence="2 3" key="1">
    <citation type="submission" date="2018-08" db="EMBL/GenBank/DDBJ databases">
        <title>Sequencing the genomes of 1000 actinobacteria strains.</title>
        <authorList>
            <person name="Klenk H.-P."/>
        </authorList>
    </citation>
    <scope>NUCLEOTIDE SEQUENCE [LARGE SCALE GENOMIC DNA]</scope>
    <source>
        <strain evidence="2 3">DSM 22967</strain>
    </source>
</reference>
<dbReference type="PANTHER" id="PTHR43684:SF4">
    <property type="entry name" value="ENOYL-COA HYDRATASE_ISOMERASE FAMILY PROTEIN (AFU_ORTHOLOGUE AFUA_1G01890)"/>
    <property type="match status" value="1"/>
</dbReference>
<dbReference type="InterPro" id="IPR029045">
    <property type="entry name" value="ClpP/crotonase-like_dom_sf"/>
</dbReference>
<dbReference type="EMBL" id="QTUA01000001">
    <property type="protein sequence ID" value="REF29456.1"/>
    <property type="molecule type" value="Genomic_DNA"/>
</dbReference>
<dbReference type="OrthoDB" id="9777711at2"/>
<dbReference type="RefSeq" id="WP_115921573.1">
    <property type="nucleotide sequence ID" value="NZ_QTUA01000001.1"/>
</dbReference>
<proteinExistence type="inferred from homology"/>
<dbReference type="NCBIfam" id="NF006109">
    <property type="entry name" value="PRK08260.1"/>
    <property type="match status" value="1"/>
</dbReference>
<dbReference type="CDD" id="cd06558">
    <property type="entry name" value="crotonase-like"/>
    <property type="match status" value="1"/>
</dbReference>
<dbReference type="InterPro" id="IPR001753">
    <property type="entry name" value="Enoyl-CoA_hydra/iso"/>
</dbReference>
<evidence type="ECO:0000313" key="2">
    <source>
        <dbReference type="EMBL" id="REF29456.1"/>
    </source>
</evidence>
<evidence type="ECO:0000313" key="3">
    <source>
        <dbReference type="Proteomes" id="UP000256253"/>
    </source>
</evidence>
<dbReference type="PANTHER" id="PTHR43684">
    <property type="match status" value="1"/>
</dbReference>